<feature type="transmembrane region" description="Helical" evidence="8">
    <location>
        <begin position="139"/>
        <end position="159"/>
    </location>
</feature>
<evidence type="ECO:0000256" key="3">
    <source>
        <dbReference type="ARBA" id="ARBA00022475"/>
    </source>
</evidence>
<proteinExistence type="inferred from homology"/>
<protein>
    <submittedName>
        <fullName evidence="9">Oxidoreductase</fullName>
    </submittedName>
</protein>
<keyword evidence="3" id="KW-1003">Cell membrane</keyword>
<keyword evidence="6 8" id="KW-0472">Membrane</keyword>
<dbReference type="Pfam" id="PF07681">
    <property type="entry name" value="DoxX"/>
    <property type="match status" value="1"/>
</dbReference>
<comment type="subcellular location">
    <subcellularLocation>
        <location evidence="1">Cell membrane</location>
        <topology evidence="1">Multi-pass membrane protein</topology>
    </subcellularLocation>
</comment>
<feature type="transmembrane region" description="Helical" evidence="8">
    <location>
        <begin position="102"/>
        <end position="127"/>
    </location>
</feature>
<evidence type="ECO:0000256" key="5">
    <source>
        <dbReference type="ARBA" id="ARBA00022989"/>
    </source>
</evidence>
<dbReference type="InterPro" id="IPR032808">
    <property type="entry name" value="DoxX"/>
</dbReference>
<name>A0ABR6BGQ7_9PSEU</name>
<evidence type="ECO:0000256" key="4">
    <source>
        <dbReference type="ARBA" id="ARBA00022692"/>
    </source>
</evidence>
<comment type="similarity">
    <text evidence="2">Belongs to the DoxX family.</text>
</comment>
<evidence type="ECO:0000313" key="10">
    <source>
        <dbReference type="Proteomes" id="UP000517916"/>
    </source>
</evidence>
<evidence type="ECO:0000256" key="7">
    <source>
        <dbReference type="SAM" id="MobiDB-lite"/>
    </source>
</evidence>
<evidence type="ECO:0000256" key="1">
    <source>
        <dbReference type="ARBA" id="ARBA00004651"/>
    </source>
</evidence>
<evidence type="ECO:0000256" key="8">
    <source>
        <dbReference type="SAM" id="Phobius"/>
    </source>
</evidence>
<evidence type="ECO:0000313" key="9">
    <source>
        <dbReference type="EMBL" id="MBA8926060.1"/>
    </source>
</evidence>
<dbReference type="Proteomes" id="UP000517916">
    <property type="component" value="Unassembled WGS sequence"/>
</dbReference>
<dbReference type="PANTHER" id="PTHR33452">
    <property type="entry name" value="OXIDOREDUCTASE CATD-RELATED"/>
    <property type="match status" value="1"/>
</dbReference>
<sequence>MSTFDATEFTAGGTHHFEEDEEYGEPGPPAREPLRWHAGADLGLLALRLMLAGIVGVHGAQRLFGVLGGKGIEDFAKSLQTAGFKQSGTLAYALAGTELGGAALLVLGLLTPLAAAAVLAVVGNTVVLDWNGGLSTYELAAMLGASAFALLFAGPGRMALDRPLPWFRRPLGFGTVFLLLAVSAVAALHFLLR</sequence>
<dbReference type="RefSeq" id="WP_182837608.1">
    <property type="nucleotide sequence ID" value="NZ_BAAABQ010000009.1"/>
</dbReference>
<comment type="caution">
    <text evidence="9">The sequence shown here is derived from an EMBL/GenBank/DDBJ whole genome shotgun (WGS) entry which is preliminary data.</text>
</comment>
<feature type="transmembrane region" description="Helical" evidence="8">
    <location>
        <begin position="171"/>
        <end position="192"/>
    </location>
</feature>
<dbReference type="PANTHER" id="PTHR33452:SF1">
    <property type="entry name" value="INNER MEMBRANE PROTEIN YPHA-RELATED"/>
    <property type="match status" value="1"/>
</dbReference>
<keyword evidence="4 8" id="KW-0812">Transmembrane</keyword>
<gene>
    <name evidence="9" type="ORF">BC739_003259</name>
</gene>
<feature type="region of interest" description="Disordered" evidence="7">
    <location>
        <begin position="1"/>
        <end position="31"/>
    </location>
</feature>
<accession>A0ABR6BGQ7</accession>
<dbReference type="InterPro" id="IPR051907">
    <property type="entry name" value="DoxX-like_oxidoreductase"/>
</dbReference>
<organism evidence="9 10">
    <name type="scientific">Kutzneria viridogrisea</name>
    <dbReference type="NCBI Taxonomy" id="47990"/>
    <lineage>
        <taxon>Bacteria</taxon>
        <taxon>Bacillati</taxon>
        <taxon>Actinomycetota</taxon>
        <taxon>Actinomycetes</taxon>
        <taxon>Pseudonocardiales</taxon>
        <taxon>Pseudonocardiaceae</taxon>
        <taxon>Kutzneria</taxon>
    </lineage>
</organism>
<keyword evidence="5 8" id="KW-1133">Transmembrane helix</keyword>
<keyword evidence="10" id="KW-1185">Reference proteome</keyword>
<evidence type="ECO:0000256" key="6">
    <source>
        <dbReference type="ARBA" id="ARBA00023136"/>
    </source>
</evidence>
<reference evidence="9 10" key="1">
    <citation type="submission" date="2020-08" db="EMBL/GenBank/DDBJ databases">
        <title>Genomic Encyclopedia of Archaeal and Bacterial Type Strains, Phase II (KMG-II): from individual species to whole genera.</title>
        <authorList>
            <person name="Goeker M."/>
        </authorList>
    </citation>
    <scope>NUCLEOTIDE SEQUENCE [LARGE SCALE GENOMIC DNA]</scope>
    <source>
        <strain evidence="9 10">DSM 43850</strain>
    </source>
</reference>
<evidence type="ECO:0000256" key="2">
    <source>
        <dbReference type="ARBA" id="ARBA00006679"/>
    </source>
</evidence>
<dbReference type="EMBL" id="JACJID010000002">
    <property type="protein sequence ID" value="MBA8926060.1"/>
    <property type="molecule type" value="Genomic_DNA"/>
</dbReference>